<dbReference type="Gene3D" id="3.90.550.10">
    <property type="entry name" value="Spore Coat Polysaccharide Biosynthesis Protein SpsA, Chain A"/>
    <property type="match status" value="2"/>
</dbReference>
<dbReference type="Pfam" id="PF13641">
    <property type="entry name" value="Glyco_tranf_2_3"/>
    <property type="match status" value="1"/>
</dbReference>
<proteinExistence type="inferred from homology"/>
<dbReference type="EMBL" id="BSOG01000001">
    <property type="protein sequence ID" value="GLR11929.1"/>
    <property type="molecule type" value="Genomic_DNA"/>
</dbReference>
<dbReference type="GO" id="GO:0016740">
    <property type="term" value="F:transferase activity"/>
    <property type="evidence" value="ECO:0007669"/>
    <property type="project" value="UniProtKB-KW"/>
</dbReference>
<evidence type="ECO:0000256" key="2">
    <source>
        <dbReference type="ARBA" id="ARBA00022676"/>
    </source>
</evidence>
<accession>A0ABQ5YDF8</accession>
<reference evidence="6" key="1">
    <citation type="journal article" date="2019" name="Int. J. Syst. Evol. Microbiol.">
        <title>The Global Catalogue of Microorganisms (GCM) 10K type strain sequencing project: providing services to taxonomists for standard genome sequencing and annotation.</title>
        <authorList>
            <consortium name="The Broad Institute Genomics Platform"/>
            <consortium name="The Broad Institute Genome Sequencing Center for Infectious Disease"/>
            <person name="Wu L."/>
            <person name="Ma J."/>
        </authorList>
    </citation>
    <scope>NUCLEOTIDE SEQUENCE [LARGE SCALE GENOMIC DNA]</scope>
    <source>
        <strain evidence="6">NBRC 110044</strain>
    </source>
</reference>
<feature type="domain" description="Glycosyltransferase 2-like" evidence="4">
    <location>
        <begin position="320"/>
        <end position="447"/>
    </location>
</feature>
<name>A0ABQ5YDF8_9NEIS</name>
<keyword evidence="6" id="KW-1185">Reference proteome</keyword>
<dbReference type="Proteomes" id="UP001156706">
    <property type="component" value="Unassembled WGS sequence"/>
</dbReference>
<dbReference type="InterPro" id="IPR001173">
    <property type="entry name" value="Glyco_trans_2-like"/>
</dbReference>
<dbReference type="SUPFAM" id="SSF53448">
    <property type="entry name" value="Nucleotide-diphospho-sugar transferases"/>
    <property type="match status" value="2"/>
</dbReference>
<keyword evidence="2" id="KW-0328">Glycosyltransferase</keyword>
<dbReference type="Pfam" id="PF00535">
    <property type="entry name" value="Glycos_transf_2"/>
    <property type="match status" value="2"/>
</dbReference>
<evidence type="ECO:0000313" key="6">
    <source>
        <dbReference type="Proteomes" id="UP001156706"/>
    </source>
</evidence>
<comment type="caution">
    <text evidence="5">The sequence shown here is derived from an EMBL/GenBank/DDBJ whole genome shotgun (WGS) entry which is preliminary data.</text>
</comment>
<evidence type="ECO:0000256" key="1">
    <source>
        <dbReference type="ARBA" id="ARBA00006739"/>
    </source>
</evidence>
<evidence type="ECO:0000259" key="4">
    <source>
        <dbReference type="Pfam" id="PF00535"/>
    </source>
</evidence>
<dbReference type="RefSeq" id="WP_284195072.1">
    <property type="nucleotide sequence ID" value="NZ_BSOG01000001.1"/>
</dbReference>
<evidence type="ECO:0000313" key="5">
    <source>
        <dbReference type="EMBL" id="GLR11929.1"/>
    </source>
</evidence>
<organism evidence="5 6">
    <name type="scientific">Chitinimonas prasina</name>
    <dbReference type="NCBI Taxonomy" id="1434937"/>
    <lineage>
        <taxon>Bacteria</taxon>
        <taxon>Pseudomonadati</taxon>
        <taxon>Pseudomonadota</taxon>
        <taxon>Betaproteobacteria</taxon>
        <taxon>Neisseriales</taxon>
        <taxon>Chitinibacteraceae</taxon>
        <taxon>Chitinimonas</taxon>
    </lineage>
</organism>
<gene>
    <name evidence="5" type="primary">wbiE</name>
    <name evidence="5" type="ORF">GCM10007907_07190</name>
</gene>
<dbReference type="PANTHER" id="PTHR43179:SF12">
    <property type="entry name" value="GALACTOFURANOSYLTRANSFERASE GLFT2"/>
    <property type="match status" value="1"/>
</dbReference>
<comment type="similarity">
    <text evidence="1">Belongs to the glycosyltransferase 2 family.</text>
</comment>
<keyword evidence="3 5" id="KW-0808">Transferase</keyword>
<evidence type="ECO:0000256" key="3">
    <source>
        <dbReference type="ARBA" id="ARBA00022679"/>
    </source>
</evidence>
<feature type="domain" description="Glycosyltransferase 2-like" evidence="4">
    <location>
        <begin position="11"/>
        <end position="141"/>
    </location>
</feature>
<protein>
    <submittedName>
        <fullName evidence="5">Glycosyl transferase</fullName>
    </submittedName>
</protein>
<dbReference type="InterPro" id="IPR029044">
    <property type="entry name" value="Nucleotide-diphossugar_trans"/>
</dbReference>
<dbReference type="PANTHER" id="PTHR43179">
    <property type="entry name" value="RHAMNOSYLTRANSFERASE WBBL"/>
    <property type="match status" value="1"/>
</dbReference>
<sequence length="617" mass="70825">MSDLVKEMDVLVVCYQPAREGLDELLQSLDRERLRSGVSLRLLVWDNSISEDARERVNQWVAAAPAAFAAQVWRDGGNLGFGGGHNALLAHAKADWLLLLNQDLTLEPDALGQLQQRAGSAADVAVWEMRQLPYEHPKVYDPSSLDTPWFSGAAFLIRRTAMLQVGGFEPRIFMYGEDVDLAWRLQAKGWRTCYLPQAAVVHHTYRYAHEVKPLQALEGTLTNLCLRARFGNWSNVARGLAMLGTEIMMPSSFPGRRWGLIKLFFRFWLRFPYFWRSGREWRGKGQSQFLFWNYAMHRDGAFEVFKSRVGVDVAELPLVSVIVRTHARPDVLREALQSLANQTYPRLEVVVVEDGAPTAQAMVEAEFAGRMNVRYFATGEKVGRSEAGNRAMAAAQGEWMNFLDDDDQLFADHVEVLLETALSQGKRGAYGLAWEVATEIDSYSPFRYRELNHATVHRQPFSRLTMWHHNYLPIQAVLFHRSLFERHGGFATEMDQLEDWNLWTRYTLHDDFVMVEKTTSKYRVPANAEVQQARQGKLDEAYQYALAKQAEMKLTMTPQEILALVGDFNRSQTVVYITKSSLRHMFQTWPGLRWLYARRQVVRLGLRRMRAWLPGRA</sequence>